<gene>
    <name evidence="1" type="ORF">PROFUN_10151</name>
</gene>
<name>A0A2P6NEM1_9EUKA</name>
<organism evidence="1 2">
    <name type="scientific">Planoprotostelium fungivorum</name>
    <dbReference type="NCBI Taxonomy" id="1890364"/>
    <lineage>
        <taxon>Eukaryota</taxon>
        <taxon>Amoebozoa</taxon>
        <taxon>Evosea</taxon>
        <taxon>Variosea</taxon>
        <taxon>Cavosteliida</taxon>
        <taxon>Cavosteliaceae</taxon>
        <taxon>Planoprotostelium</taxon>
    </lineage>
</organism>
<dbReference type="InParanoid" id="A0A2P6NEM1"/>
<sequence>MQSRGTQRQTEAVEQAKRFDDGDEYKAGFFKTWTSVSNLGNSD</sequence>
<evidence type="ECO:0000313" key="1">
    <source>
        <dbReference type="EMBL" id="PRP82375.1"/>
    </source>
</evidence>
<protein>
    <submittedName>
        <fullName evidence="1">Uncharacterized protein</fullName>
    </submittedName>
</protein>
<reference evidence="1 2" key="1">
    <citation type="journal article" date="2018" name="Genome Biol. Evol.">
        <title>Multiple Roots of Fruiting Body Formation in Amoebozoa.</title>
        <authorList>
            <person name="Hillmann F."/>
            <person name="Forbes G."/>
            <person name="Novohradska S."/>
            <person name="Ferling I."/>
            <person name="Riege K."/>
            <person name="Groth M."/>
            <person name="Westermann M."/>
            <person name="Marz M."/>
            <person name="Spaller T."/>
            <person name="Winckler T."/>
            <person name="Schaap P."/>
            <person name="Glockner G."/>
        </authorList>
    </citation>
    <scope>NUCLEOTIDE SEQUENCE [LARGE SCALE GENOMIC DNA]</scope>
    <source>
        <strain evidence="1 2">Jena</strain>
    </source>
</reference>
<evidence type="ECO:0000313" key="2">
    <source>
        <dbReference type="Proteomes" id="UP000241769"/>
    </source>
</evidence>
<proteinExistence type="predicted"/>
<keyword evidence="2" id="KW-1185">Reference proteome</keyword>
<accession>A0A2P6NEM1</accession>
<dbReference type="Proteomes" id="UP000241769">
    <property type="component" value="Unassembled WGS sequence"/>
</dbReference>
<dbReference type="EMBL" id="MDYQ01000104">
    <property type="protein sequence ID" value="PRP82375.1"/>
    <property type="molecule type" value="Genomic_DNA"/>
</dbReference>
<dbReference type="AlphaFoldDB" id="A0A2P6NEM1"/>
<comment type="caution">
    <text evidence="1">The sequence shown here is derived from an EMBL/GenBank/DDBJ whole genome shotgun (WGS) entry which is preliminary data.</text>
</comment>